<proteinExistence type="predicted"/>
<feature type="compositionally biased region" description="Low complexity" evidence="1">
    <location>
        <begin position="16"/>
        <end position="26"/>
    </location>
</feature>
<sequence>MESYRKEQTKTSNSTAPVRRSPRVAARQGWRIPPEILLLIMDELRHLKASLKEASLVCRAWRGPAQAYLFSQIHIRQLRDCKRIFKIFQKSLHLTSHVNRLVVGKLKETIG</sequence>
<dbReference type="CDD" id="cd09917">
    <property type="entry name" value="F-box_SF"/>
    <property type="match status" value="1"/>
</dbReference>
<feature type="domain" description="F-box" evidence="2">
    <location>
        <begin position="31"/>
        <end position="75"/>
    </location>
</feature>
<reference evidence="3 4" key="1">
    <citation type="journal article" date="2019" name="Nat. Ecol. Evol.">
        <title>Megaphylogeny resolves global patterns of mushroom evolution.</title>
        <authorList>
            <person name="Varga T."/>
            <person name="Krizsan K."/>
            <person name="Foldi C."/>
            <person name="Dima B."/>
            <person name="Sanchez-Garcia M."/>
            <person name="Sanchez-Ramirez S."/>
            <person name="Szollosi G.J."/>
            <person name="Szarkandi J.G."/>
            <person name="Papp V."/>
            <person name="Albert L."/>
            <person name="Andreopoulos W."/>
            <person name="Angelini C."/>
            <person name="Antonin V."/>
            <person name="Barry K.W."/>
            <person name="Bougher N.L."/>
            <person name="Buchanan P."/>
            <person name="Buyck B."/>
            <person name="Bense V."/>
            <person name="Catcheside P."/>
            <person name="Chovatia M."/>
            <person name="Cooper J."/>
            <person name="Damon W."/>
            <person name="Desjardin D."/>
            <person name="Finy P."/>
            <person name="Geml J."/>
            <person name="Haridas S."/>
            <person name="Hughes K."/>
            <person name="Justo A."/>
            <person name="Karasinski D."/>
            <person name="Kautmanova I."/>
            <person name="Kiss B."/>
            <person name="Kocsube S."/>
            <person name="Kotiranta H."/>
            <person name="LaButti K.M."/>
            <person name="Lechner B.E."/>
            <person name="Liimatainen K."/>
            <person name="Lipzen A."/>
            <person name="Lukacs Z."/>
            <person name="Mihaltcheva S."/>
            <person name="Morgado L.N."/>
            <person name="Niskanen T."/>
            <person name="Noordeloos M.E."/>
            <person name="Ohm R.A."/>
            <person name="Ortiz-Santana B."/>
            <person name="Ovrebo C."/>
            <person name="Racz N."/>
            <person name="Riley R."/>
            <person name="Savchenko A."/>
            <person name="Shiryaev A."/>
            <person name="Soop K."/>
            <person name="Spirin V."/>
            <person name="Szebenyi C."/>
            <person name="Tomsovsky M."/>
            <person name="Tulloss R.E."/>
            <person name="Uehling J."/>
            <person name="Grigoriev I.V."/>
            <person name="Vagvolgyi C."/>
            <person name="Papp T."/>
            <person name="Martin F.M."/>
            <person name="Miettinen O."/>
            <person name="Hibbett D.S."/>
            <person name="Nagy L.G."/>
        </authorList>
    </citation>
    <scope>NUCLEOTIDE SEQUENCE [LARGE SCALE GENOMIC DNA]</scope>
    <source>
        <strain evidence="3 4">CBS 962.96</strain>
    </source>
</reference>
<dbReference type="Pfam" id="PF12937">
    <property type="entry name" value="F-box-like"/>
    <property type="match status" value="1"/>
</dbReference>
<evidence type="ECO:0000256" key="1">
    <source>
        <dbReference type="SAM" id="MobiDB-lite"/>
    </source>
</evidence>
<evidence type="ECO:0000259" key="2">
    <source>
        <dbReference type="Pfam" id="PF12937"/>
    </source>
</evidence>
<evidence type="ECO:0000313" key="4">
    <source>
        <dbReference type="Proteomes" id="UP000297245"/>
    </source>
</evidence>
<evidence type="ECO:0000313" key="3">
    <source>
        <dbReference type="EMBL" id="THU83328.1"/>
    </source>
</evidence>
<organism evidence="3 4">
    <name type="scientific">Dendrothele bispora (strain CBS 962.96)</name>
    <dbReference type="NCBI Taxonomy" id="1314807"/>
    <lineage>
        <taxon>Eukaryota</taxon>
        <taxon>Fungi</taxon>
        <taxon>Dikarya</taxon>
        <taxon>Basidiomycota</taxon>
        <taxon>Agaricomycotina</taxon>
        <taxon>Agaricomycetes</taxon>
        <taxon>Agaricomycetidae</taxon>
        <taxon>Agaricales</taxon>
        <taxon>Agaricales incertae sedis</taxon>
        <taxon>Dendrothele</taxon>
    </lineage>
</organism>
<gene>
    <name evidence="3" type="ORF">K435DRAFT_428947</name>
</gene>
<dbReference type="Proteomes" id="UP000297245">
    <property type="component" value="Unassembled WGS sequence"/>
</dbReference>
<protein>
    <recommendedName>
        <fullName evidence="2">F-box domain-containing protein</fullName>
    </recommendedName>
</protein>
<dbReference type="EMBL" id="ML179670">
    <property type="protein sequence ID" value="THU83328.1"/>
    <property type="molecule type" value="Genomic_DNA"/>
</dbReference>
<dbReference type="OrthoDB" id="3069231at2759"/>
<accession>A0A4S8L5J1</accession>
<name>A0A4S8L5J1_DENBC</name>
<dbReference type="AlphaFoldDB" id="A0A4S8L5J1"/>
<dbReference type="InterPro" id="IPR001810">
    <property type="entry name" value="F-box_dom"/>
</dbReference>
<keyword evidence="4" id="KW-1185">Reference proteome</keyword>
<feature type="region of interest" description="Disordered" evidence="1">
    <location>
        <begin position="1"/>
        <end position="26"/>
    </location>
</feature>